<accession>A0AAD6VZ83</accession>
<organism evidence="1 2">
    <name type="scientific">Populus alba x Populus x berolinensis</name>
    <dbReference type="NCBI Taxonomy" id="444605"/>
    <lineage>
        <taxon>Eukaryota</taxon>
        <taxon>Viridiplantae</taxon>
        <taxon>Streptophyta</taxon>
        <taxon>Embryophyta</taxon>
        <taxon>Tracheophyta</taxon>
        <taxon>Spermatophyta</taxon>
        <taxon>Magnoliopsida</taxon>
        <taxon>eudicotyledons</taxon>
        <taxon>Gunneridae</taxon>
        <taxon>Pentapetalae</taxon>
        <taxon>rosids</taxon>
        <taxon>fabids</taxon>
        <taxon>Malpighiales</taxon>
        <taxon>Salicaceae</taxon>
        <taxon>Saliceae</taxon>
        <taxon>Populus</taxon>
    </lineage>
</organism>
<reference evidence="1" key="1">
    <citation type="journal article" date="2023" name="Mol. Ecol. Resour.">
        <title>Chromosome-level genome assembly of a triploid poplar Populus alba 'Berolinensis'.</title>
        <authorList>
            <person name="Chen S."/>
            <person name="Yu Y."/>
            <person name="Wang X."/>
            <person name="Wang S."/>
            <person name="Zhang T."/>
            <person name="Zhou Y."/>
            <person name="He R."/>
            <person name="Meng N."/>
            <person name="Wang Y."/>
            <person name="Liu W."/>
            <person name="Liu Z."/>
            <person name="Liu J."/>
            <person name="Guo Q."/>
            <person name="Huang H."/>
            <person name="Sederoff R.R."/>
            <person name="Wang G."/>
            <person name="Qu G."/>
            <person name="Chen S."/>
        </authorList>
    </citation>
    <scope>NUCLEOTIDE SEQUENCE</scope>
    <source>
        <strain evidence="1">SC-2020</strain>
    </source>
</reference>
<dbReference type="Proteomes" id="UP001164929">
    <property type="component" value="Chromosome 6"/>
</dbReference>
<evidence type="ECO:0000313" key="1">
    <source>
        <dbReference type="EMBL" id="KAJ6993122.1"/>
    </source>
</evidence>
<dbReference type="EMBL" id="JAQIZT010000006">
    <property type="protein sequence ID" value="KAJ6993122.1"/>
    <property type="molecule type" value="Genomic_DNA"/>
</dbReference>
<dbReference type="AlphaFoldDB" id="A0AAD6VZ83"/>
<keyword evidence="2" id="KW-1185">Reference proteome</keyword>
<gene>
    <name evidence="1" type="ORF">NC653_016300</name>
</gene>
<protein>
    <submittedName>
        <fullName evidence="1">Uncharacterized protein</fullName>
    </submittedName>
</protein>
<proteinExistence type="predicted"/>
<comment type="caution">
    <text evidence="1">The sequence shown here is derived from an EMBL/GenBank/DDBJ whole genome shotgun (WGS) entry which is preliminary data.</text>
</comment>
<sequence length="68" mass="7756">MVLFNKALFCFIHTSKPEFISALTFCFSGNLLLMVENSHALNSVYQPMRIRQPMLSFEVGHMVSNLFG</sequence>
<evidence type="ECO:0000313" key="2">
    <source>
        <dbReference type="Proteomes" id="UP001164929"/>
    </source>
</evidence>
<name>A0AAD6VZ83_9ROSI</name>